<sequence>MEEEGDRRNSVGTGSRGQVVRRASEKTLVTFSVVAVPKERSVGEDKVCGMWWGAGRLQGQRRGELMGL</sequence>
<evidence type="ECO:0000313" key="2">
    <source>
        <dbReference type="Proteomes" id="UP001162483"/>
    </source>
</evidence>
<gene>
    <name evidence="1" type="ORF">SPARVUS_LOCUS14090962</name>
</gene>
<accession>A0ABN9GJJ9</accession>
<evidence type="ECO:0000313" key="1">
    <source>
        <dbReference type="EMBL" id="CAI9608325.1"/>
    </source>
</evidence>
<dbReference type="Proteomes" id="UP001162483">
    <property type="component" value="Unassembled WGS sequence"/>
</dbReference>
<reference evidence="1" key="1">
    <citation type="submission" date="2023-05" db="EMBL/GenBank/DDBJ databases">
        <authorList>
            <person name="Stuckert A."/>
        </authorList>
    </citation>
    <scope>NUCLEOTIDE SEQUENCE</scope>
</reference>
<proteinExistence type="predicted"/>
<organism evidence="1 2">
    <name type="scientific">Staurois parvus</name>
    <dbReference type="NCBI Taxonomy" id="386267"/>
    <lineage>
        <taxon>Eukaryota</taxon>
        <taxon>Metazoa</taxon>
        <taxon>Chordata</taxon>
        <taxon>Craniata</taxon>
        <taxon>Vertebrata</taxon>
        <taxon>Euteleostomi</taxon>
        <taxon>Amphibia</taxon>
        <taxon>Batrachia</taxon>
        <taxon>Anura</taxon>
        <taxon>Neobatrachia</taxon>
        <taxon>Ranoidea</taxon>
        <taxon>Ranidae</taxon>
        <taxon>Staurois</taxon>
    </lineage>
</organism>
<keyword evidence="2" id="KW-1185">Reference proteome</keyword>
<comment type="caution">
    <text evidence="1">The sequence shown here is derived from an EMBL/GenBank/DDBJ whole genome shotgun (WGS) entry which is preliminary data.</text>
</comment>
<name>A0ABN9GJJ9_9NEOB</name>
<dbReference type="EMBL" id="CATNWA010018589">
    <property type="protein sequence ID" value="CAI9608325.1"/>
    <property type="molecule type" value="Genomic_DNA"/>
</dbReference>
<protein>
    <submittedName>
        <fullName evidence="1">Uncharacterized protein</fullName>
    </submittedName>
</protein>